<dbReference type="SUPFAM" id="SSF51905">
    <property type="entry name" value="FAD/NAD(P)-binding domain"/>
    <property type="match status" value="1"/>
</dbReference>
<dbReference type="Pfam" id="PF07976">
    <property type="entry name" value="Phe_hydrox_dim"/>
    <property type="match status" value="1"/>
</dbReference>
<organism evidence="7 8">
    <name type="scientific">Geosmithia morbida</name>
    <dbReference type="NCBI Taxonomy" id="1094350"/>
    <lineage>
        <taxon>Eukaryota</taxon>
        <taxon>Fungi</taxon>
        <taxon>Dikarya</taxon>
        <taxon>Ascomycota</taxon>
        <taxon>Pezizomycotina</taxon>
        <taxon>Sordariomycetes</taxon>
        <taxon>Hypocreomycetidae</taxon>
        <taxon>Hypocreales</taxon>
        <taxon>Bionectriaceae</taxon>
        <taxon>Geosmithia</taxon>
    </lineage>
</organism>
<sequence length="612" mass="67732">MMELDDKYDVCVVGAGPAGLMLGAILARLGIHVRLLDERPDQTTVGRADGIQPKTIETLQMMGLGDELLRKGVKVYDICMWRGSNETDMKRMGREVHYPADVVDVLHPFILLCHQGMVESIFVDDLRLSGVEVSRSCSFTSFESSTDEAPLTIDCQITGDGKTTFTADYLVGCDGARSAVRSSIPDTYAQGTPHNSIWGVLDGELDTDFPDIWSKTLVYSEQHGSVLMIPRERNMTRFYIEMKTSTSSKDLGQEYVMEQARKVLAPYRVSWVSVEWFGNYAVSQRVAARFSDPRLRAFIAGDASHTHSPKAAQGMNTSVHDSWNLGWKLNLASRGLASRDVVLGSYEHERKKIAHDLINFDLEHANEIAAGNPESLAQNFRTNTRFISGVGIEYGDNALNIPLSGPAAGELLPGRNLVPAKATRYIDANPVDLQLDIPMLGQFRIYCFVPDVNDSASAEFLCQLNAGITASDSFMARVSIAAAQSYKERPRAKREDDVYLRPERYTSVSELFSYSLITSSDKKTFEISDLPSLFAGNRWTVYLDDCAHLDTQKRSCTDKWVGGLTSDEVALVSVRPDGYVGSMKTCKVTDGKEAASWLNDYYSAFLQIPGTA</sequence>
<dbReference type="InterPro" id="IPR050641">
    <property type="entry name" value="RIFMO-like"/>
</dbReference>
<dbReference type="Gene3D" id="3.40.30.20">
    <property type="match status" value="1"/>
</dbReference>
<evidence type="ECO:0000259" key="5">
    <source>
        <dbReference type="Pfam" id="PF01494"/>
    </source>
</evidence>
<evidence type="ECO:0000256" key="4">
    <source>
        <dbReference type="ARBA" id="ARBA00023002"/>
    </source>
</evidence>
<keyword evidence="8" id="KW-1185">Reference proteome</keyword>
<dbReference type="GeneID" id="55967344"/>
<reference evidence="7" key="1">
    <citation type="submission" date="2020-03" db="EMBL/GenBank/DDBJ databases">
        <title>Site-based positive gene gene selection in Geosmithia morbida across the United States reveals a broad range of putative effectors and factors for local host and environmental adapation.</title>
        <authorList>
            <person name="Onufrak A."/>
            <person name="Murdoch R.W."/>
            <person name="Gazis R."/>
            <person name="Huff M."/>
            <person name="Staton M."/>
            <person name="Klingeman W."/>
            <person name="Hadziabdic D."/>
        </authorList>
    </citation>
    <scope>NUCLEOTIDE SEQUENCE</scope>
    <source>
        <strain evidence="7">1262</strain>
    </source>
</reference>
<dbReference type="InterPro" id="IPR002938">
    <property type="entry name" value="FAD-bd"/>
</dbReference>
<dbReference type="InterPro" id="IPR036249">
    <property type="entry name" value="Thioredoxin-like_sf"/>
</dbReference>
<protein>
    <submittedName>
        <fullName evidence="7">2-polyprenyl-6-methoxyphenol hydroxylase</fullName>
    </submittedName>
</protein>
<dbReference type="InterPro" id="IPR012941">
    <property type="entry name" value="Phe_hydrox_C_dim_dom"/>
</dbReference>
<dbReference type="PANTHER" id="PTHR43004">
    <property type="entry name" value="TRK SYSTEM POTASSIUM UPTAKE PROTEIN"/>
    <property type="match status" value="1"/>
</dbReference>
<dbReference type="Pfam" id="PF01494">
    <property type="entry name" value="FAD_binding_3"/>
    <property type="match status" value="1"/>
</dbReference>
<proteinExistence type="inferred from homology"/>
<dbReference type="RefSeq" id="XP_035324520.1">
    <property type="nucleotide sequence ID" value="XM_035463096.1"/>
</dbReference>
<dbReference type="Proteomes" id="UP000749293">
    <property type="component" value="Unassembled WGS sequence"/>
</dbReference>
<dbReference type="SUPFAM" id="SSF54373">
    <property type="entry name" value="FAD-linked reductases, C-terminal domain"/>
    <property type="match status" value="1"/>
</dbReference>
<dbReference type="GO" id="GO:0071949">
    <property type="term" value="F:FAD binding"/>
    <property type="evidence" value="ECO:0007669"/>
    <property type="project" value="InterPro"/>
</dbReference>
<comment type="caution">
    <text evidence="7">The sequence shown here is derived from an EMBL/GenBank/DDBJ whole genome shotgun (WGS) entry which is preliminary data.</text>
</comment>
<keyword evidence="4" id="KW-0560">Oxidoreductase</keyword>
<feature type="domain" description="Phenol hydroxylase-like C-terminal dimerisation" evidence="6">
    <location>
        <begin position="393"/>
        <end position="606"/>
    </location>
</feature>
<dbReference type="SUPFAM" id="SSF52833">
    <property type="entry name" value="Thioredoxin-like"/>
    <property type="match status" value="1"/>
</dbReference>
<evidence type="ECO:0000313" key="8">
    <source>
        <dbReference type="Proteomes" id="UP000749293"/>
    </source>
</evidence>
<accession>A0A9P5D368</accession>
<evidence type="ECO:0000256" key="2">
    <source>
        <dbReference type="ARBA" id="ARBA00022630"/>
    </source>
</evidence>
<dbReference type="PRINTS" id="PR00420">
    <property type="entry name" value="RNGMNOXGNASE"/>
</dbReference>
<dbReference type="Gene3D" id="3.50.50.60">
    <property type="entry name" value="FAD/NAD(P)-binding domain"/>
    <property type="match status" value="1"/>
</dbReference>
<dbReference type="AlphaFoldDB" id="A0A9P5D368"/>
<keyword evidence="3" id="KW-0274">FAD</keyword>
<keyword evidence="2" id="KW-0285">Flavoprotein</keyword>
<evidence type="ECO:0000313" key="7">
    <source>
        <dbReference type="EMBL" id="KAF4125868.1"/>
    </source>
</evidence>
<evidence type="ECO:0000256" key="1">
    <source>
        <dbReference type="ARBA" id="ARBA00007801"/>
    </source>
</evidence>
<evidence type="ECO:0000259" key="6">
    <source>
        <dbReference type="Pfam" id="PF07976"/>
    </source>
</evidence>
<dbReference type="GO" id="GO:0016709">
    <property type="term" value="F:oxidoreductase activity, acting on paired donors, with incorporation or reduction of molecular oxygen, NAD(P)H as one donor, and incorporation of one atom of oxygen"/>
    <property type="evidence" value="ECO:0007669"/>
    <property type="project" value="UniProtKB-ARBA"/>
</dbReference>
<comment type="similarity">
    <text evidence="1">Belongs to the PheA/TfdB FAD monooxygenase family.</text>
</comment>
<evidence type="ECO:0000256" key="3">
    <source>
        <dbReference type="ARBA" id="ARBA00022827"/>
    </source>
</evidence>
<dbReference type="InterPro" id="IPR038220">
    <property type="entry name" value="PHOX_C_sf"/>
</dbReference>
<name>A0A9P5D368_9HYPO</name>
<gene>
    <name evidence="7" type="ORF">GMORB2_1114</name>
</gene>
<dbReference type="PANTHER" id="PTHR43004:SF4">
    <property type="entry name" value="FAD-BINDING DOMAIN-CONTAINING PROTEIN"/>
    <property type="match status" value="1"/>
</dbReference>
<dbReference type="InterPro" id="IPR036188">
    <property type="entry name" value="FAD/NAD-bd_sf"/>
</dbReference>
<dbReference type="OrthoDB" id="5325318at2759"/>
<dbReference type="Gene3D" id="3.30.9.10">
    <property type="entry name" value="D-Amino Acid Oxidase, subunit A, domain 2"/>
    <property type="match status" value="1"/>
</dbReference>
<feature type="domain" description="FAD-binding" evidence="5">
    <location>
        <begin position="7"/>
        <end position="360"/>
    </location>
</feature>
<dbReference type="EMBL" id="JAANYQ010000002">
    <property type="protein sequence ID" value="KAF4125868.1"/>
    <property type="molecule type" value="Genomic_DNA"/>
</dbReference>